<keyword evidence="2" id="KW-0456">Lyase</keyword>
<gene>
    <name evidence="4" type="ORF">GCM10009801_35870</name>
</gene>
<evidence type="ECO:0000313" key="4">
    <source>
        <dbReference type="EMBL" id="GAA2078752.1"/>
    </source>
</evidence>
<evidence type="ECO:0000256" key="2">
    <source>
        <dbReference type="ARBA" id="ARBA00023239"/>
    </source>
</evidence>
<name>A0ABN2W1Z7_9ACTN</name>
<evidence type="ECO:0000313" key="5">
    <source>
        <dbReference type="Proteomes" id="UP001500016"/>
    </source>
</evidence>
<keyword evidence="1" id="KW-0479">Metal-binding</keyword>
<reference evidence="4 5" key="1">
    <citation type="journal article" date="2019" name="Int. J. Syst. Evol. Microbiol.">
        <title>The Global Catalogue of Microorganisms (GCM) 10K type strain sequencing project: providing services to taxonomists for standard genome sequencing and annotation.</title>
        <authorList>
            <consortium name="The Broad Institute Genomics Platform"/>
            <consortium name="The Broad Institute Genome Sequencing Center for Infectious Disease"/>
            <person name="Wu L."/>
            <person name="Ma J."/>
        </authorList>
    </citation>
    <scope>NUCLEOTIDE SEQUENCE [LARGE SCALE GENOMIC DNA]</scope>
    <source>
        <strain evidence="4 5">JCM 15478</strain>
    </source>
</reference>
<proteinExistence type="predicted"/>
<accession>A0ABN2W1Z7</accession>
<organism evidence="4 5">
    <name type="scientific">Streptomyces albiaxialis</name>
    <dbReference type="NCBI Taxonomy" id="329523"/>
    <lineage>
        <taxon>Bacteria</taxon>
        <taxon>Bacillati</taxon>
        <taxon>Actinomycetota</taxon>
        <taxon>Actinomycetes</taxon>
        <taxon>Kitasatosporales</taxon>
        <taxon>Streptomycetaceae</taxon>
        <taxon>Streptomyces</taxon>
    </lineage>
</organism>
<dbReference type="Pfam" id="PF01903">
    <property type="entry name" value="CbiX"/>
    <property type="match status" value="2"/>
</dbReference>
<dbReference type="EMBL" id="BAAAPE010000008">
    <property type="protein sequence ID" value="GAA2078752.1"/>
    <property type="molecule type" value="Genomic_DNA"/>
</dbReference>
<dbReference type="Proteomes" id="UP001500016">
    <property type="component" value="Unassembled WGS sequence"/>
</dbReference>
<protein>
    <submittedName>
        <fullName evidence="4">Sirohydrochlorin chelatase</fullName>
    </submittedName>
</protein>
<comment type="caution">
    <text evidence="4">The sequence shown here is derived from an EMBL/GenBank/DDBJ whole genome shotgun (WGS) entry which is preliminary data.</text>
</comment>
<dbReference type="PANTHER" id="PTHR33542:SF5">
    <property type="entry name" value="FERROCHELATASE CHE1"/>
    <property type="match status" value="1"/>
</dbReference>
<evidence type="ECO:0000256" key="3">
    <source>
        <dbReference type="SAM" id="MobiDB-lite"/>
    </source>
</evidence>
<dbReference type="CDD" id="cd03416">
    <property type="entry name" value="CbiX_SirB_N"/>
    <property type="match status" value="1"/>
</dbReference>
<dbReference type="InterPro" id="IPR050963">
    <property type="entry name" value="Sirohydro_Cobaltochel/CbiX"/>
</dbReference>
<sequence>MTGGGVLLVAHGTRHAAGARTARRLADGMAARLGAPAALAFADVRGPTVAEALDGMAGPVTVVPAFLASGYHVRVDIPEQVRSTGRTDVTVTPPLGSGPALLPALVDRLAEAGVRDGDVVVLAAAGTSSPEARAEVEGVAARLGRLVGGHGPAPVGWAATAEPRIEETVAELRASGARRVAVATWLLAPGLFADRVRSCGADVVADPLGAHPAVLRLLTERAHPPPGPTRPRPFSGEGQPGCGADAGHLGGGRVAV</sequence>
<keyword evidence="5" id="KW-1185">Reference proteome</keyword>
<evidence type="ECO:0000256" key="1">
    <source>
        <dbReference type="ARBA" id="ARBA00022723"/>
    </source>
</evidence>
<feature type="region of interest" description="Disordered" evidence="3">
    <location>
        <begin position="220"/>
        <end position="256"/>
    </location>
</feature>
<dbReference type="RefSeq" id="WP_344529203.1">
    <property type="nucleotide sequence ID" value="NZ_BAAAPE010000008.1"/>
</dbReference>
<dbReference type="InterPro" id="IPR002762">
    <property type="entry name" value="CbiX-like"/>
</dbReference>
<dbReference type="PANTHER" id="PTHR33542">
    <property type="entry name" value="SIROHYDROCHLORIN FERROCHELATASE, CHLOROPLASTIC"/>
    <property type="match status" value="1"/>
</dbReference>
<dbReference type="Gene3D" id="3.40.50.1400">
    <property type="match status" value="2"/>
</dbReference>
<dbReference type="SUPFAM" id="SSF53800">
    <property type="entry name" value="Chelatase"/>
    <property type="match status" value="1"/>
</dbReference>